<reference evidence="3" key="4">
    <citation type="submission" date="2020-09" db="EMBL/GenBank/DDBJ databases">
        <authorList>
            <person name="Sun Q."/>
            <person name="Ohkuma M."/>
        </authorList>
    </citation>
    <scope>NUCLEOTIDE SEQUENCE</scope>
    <source>
        <strain evidence="3">JCM 31740</strain>
    </source>
</reference>
<keyword evidence="1" id="KW-0812">Transmembrane</keyword>
<evidence type="ECO:0008006" key="5">
    <source>
        <dbReference type="Google" id="ProtNLM"/>
    </source>
</evidence>
<dbReference type="EMBL" id="AP018553">
    <property type="protein sequence ID" value="BBD73947.1"/>
    <property type="molecule type" value="Genomic_DNA"/>
</dbReference>
<accession>A0A348B6Z5</accession>
<evidence type="ECO:0000313" key="4">
    <source>
        <dbReference type="Proteomes" id="UP000276741"/>
    </source>
</evidence>
<dbReference type="GeneID" id="38667787"/>
<evidence type="ECO:0000256" key="1">
    <source>
        <dbReference type="SAM" id="Phobius"/>
    </source>
</evidence>
<reference evidence="4" key="2">
    <citation type="submission" date="2018-04" db="EMBL/GenBank/DDBJ databases">
        <title>Complete genome sequence of Sulfodiicoccus acidiphilus strain HS-1.</title>
        <authorList>
            <person name="Sakai H.D."/>
            <person name="Kurosawa N."/>
        </authorList>
    </citation>
    <scope>NUCLEOTIDE SEQUENCE [LARGE SCALE GENOMIC DNA]</scope>
    <source>
        <strain evidence="4">HS-1</strain>
    </source>
</reference>
<feature type="transmembrane region" description="Helical" evidence="1">
    <location>
        <begin position="6"/>
        <end position="25"/>
    </location>
</feature>
<protein>
    <recommendedName>
        <fullName evidence="5">TIGR00374 family protein</fullName>
    </recommendedName>
</protein>
<feature type="transmembrane region" description="Helical" evidence="1">
    <location>
        <begin position="208"/>
        <end position="229"/>
    </location>
</feature>
<dbReference type="RefSeq" id="WP_126451176.1">
    <property type="nucleotide sequence ID" value="NZ_AP018553.1"/>
</dbReference>
<name>A0A348B6Z5_9CREN</name>
<organism evidence="2 4">
    <name type="scientific">Sulfodiicoccus acidiphilus</name>
    <dbReference type="NCBI Taxonomy" id="1670455"/>
    <lineage>
        <taxon>Archaea</taxon>
        <taxon>Thermoproteota</taxon>
        <taxon>Thermoprotei</taxon>
        <taxon>Sulfolobales</taxon>
        <taxon>Sulfolobaceae</taxon>
        <taxon>Sulfodiicoccus</taxon>
    </lineage>
</organism>
<keyword evidence="4" id="KW-1185">Reference proteome</keyword>
<reference evidence="3" key="1">
    <citation type="journal article" date="2014" name="Int. J. Syst. Evol. Microbiol.">
        <title>Complete genome sequence of Corynebacterium casei LMG S-19264T (=DSM 44701T), isolated from a smear-ripened cheese.</title>
        <authorList>
            <consortium name="US DOE Joint Genome Institute (JGI-PGF)"/>
            <person name="Walter F."/>
            <person name="Albersmeier A."/>
            <person name="Kalinowski J."/>
            <person name="Ruckert C."/>
        </authorList>
    </citation>
    <scope>NUCLEOTIDE SEQUENCE</scope>
    <source>
        <strain evidence="3">JCM 31740</strain>
    </source>
</reference>
<reference evidence="2" key="3">
    <citation type="journal article" date="2019" name="BMC Res. Notes">
        <title>Complete genome sequence of the Sulfodiicoccus acidiphilus strain HS-1T, the first crenarchaeon that lacks polB3, isolated from an acidic hot spring in Ohwaku-dani, Hakone, Japan.</title>
        <authorList>
            <person name="Sakai H.D."/>
            <person name="Kurosawa N."/>
        </authorList>
    </citation>
    <scope>NUCLEOTIDE SEQUENCE</scope>
    <source>
        <strain evidence="2">HS-1</strain>
    </source>
</reference>
<feature type="transmembrane region" description="Helical" evidence="1">
    <location>
        <begin position="37"/>
        <end position="55"/>
    </location>
</feature>
<feature type="transmembrane region" description="Helical" evidence="1">
    <location>
        <begin position="120"/>
        <end position="138"/>
    </location>
</feature>
<dbReference type="OrthoDB" id="42823at2157"/>
<gene>
    <name evidence="3" type="ORF">GCM10007116_20250</name>
    <name evidence="2" type="ORF">HS1genome_2336</name>
</gene>
<keyword evidence="1" id="KW-0472">Membrane</keyword>
<evidence type="ECO:0000313" key="3">
    <source>
        <dbReference type="EMBL" id="GGU03256.1"/>
    </source>
</evidence>
<dbReference type="Proteomes" id="UP000616143">
    <property type="component" value="Unassembled WGS sequence"/>
</dbReference>
<keyword evidence="1" id="KW-1133">Transmembrane helix</keyword>
<feature type="transmembrane region" description="Helical" evidence="1">
    <location>
        <begin position="145"/>
        <end position="165"/>
    </location>
</feature>
<proteinExistence type="predicted"/>
<dbReference type="EMBL" id="BMQS01000025">
    <property type="protein sequence ID" value="GGU03256.1"/>
    <property type="molecule type" value="Genomic_DNA"/>
</dbReference>
<evidence type="ECO:0000313" key="2">
    <source>
        <dbReference type="EMBL" id="BBD73947.1"/>
    </source>
</evidence>
<dbReference type="KEGG" id="sacd:HS1genome_2336"/>
<dbReference type="AlphaFoldDB" id="A0A348B6Z5"/>
<sequence length="308" mass="33955">MDKRVILSAALIPFFIIVYSLVTRLNIIATIEGIRPLVLLSFFAAYLGQVATLSTRDLVITKMVSGTSLRFTSTFKARLTGNAVGLVVPGWIGPDLSRALRYTRDGVRLQDALTTSLSEAFYDVMGMCVMFTALFFALDRVPLYIPFLLIALANIGGWLTVFAYFQTNSQVNWLEAKAIQFMPYKRLISSIYETVKGNFTKPIAKLKYFGTLLALSSLGWTVNVVPFWYYTNSAKAALFTGFLYFVSGLVPIPASAVGIPEISLSLALPAGSVVQVVVIETLCVASGFLFLHEVNLNELKRVAKEIEK</sequence>
<dbReference type="Proteomes" id="UP000276741">
    <property type="component" value="Chromosome"/>
</dbReference>
<feature type="transmembrane region" description="Helical" evidence="1">
    <location>
        <begin position="236"/>
        <end position="254"/>
    </location>
</feature>
<feature type="transmembrane region" description="Helical" evidence="1">
    <location>
        <begin position="266"/>
        <end position="291"/>
    </location>
</feature>